<name>A0ABQ1UBA7_9NOCA</name>
<evidence type="ECO:0000313" key="3">
    <source>
        <dbReference type="EMBL" id="GGF13278.1"/>
    </source>
</evidence>
<dbReference type="NCBIfam" id="TIGR00254">
    <property type="entry name" value="GGDEF"/>
    <property type="match status" value="1"/>
</dbReference>
<dbReference type="PROSITE" id="PS50112">
    <property type="entry name" value="PAS"/>
    <property type="match status" value="1"/>
</dbReference>
<dbReference type="Pfam" id="PF00990">
    <property type="entry name" value="GGDEF"/>
    <property type="match status" value="1"/>
</dbReference>
<dbReference type="InterPro" id="IPR000160">
    <property type="entry name" value="GGDEF_dom"/>
</dbReference>
<proteinExistence type="predicted"/>
<keyword evidence="4" id="KW-1185">Reference proteome</keyword>
<dbReference type="SMART" id="SM00091">
    <property type="entry name" value="PAS"/>
    <property type="match status" value="3"/>
</dbReference>
<dbReference type="SUPFAM" id="SSF55785">
    <property type="entry name" value="PYP-like sensor domain (PAS domain)"/>
    <property type="match status" value="3"/>
</dbReference>
<evidence type="ECO:0000259" key="2">
    <source>
        <dbReference type="PROSITE" id="PS50887"/>
    </source>
</evidence>
<dbReference type="Proteomes" id="UP000632454">
    <property type="component" value="Unassembled WGS sequence"/>
</dbReference>
<dbReference type="Pfam" id="PF13188">
    <property type="entry name" value="PAS_8"/>
    <property type="match status" value="2"/>
</dbReference>
<reference evidence="4" key="1">
    <citation type="journal article" date="2019" name="Int. J. Syst. Evol. Microbiol.">
        <title>The Global Catalogue of Microorganisms (GCM) 10K type strain sequencing project: providing services to taxonomists for standard genome sequencing and annotation.</title>
        <authorList>
            <consortium name="The Broad Institute Genomics Platform"/>
            <consortium name="The Broad Institute Genome Sequencing Center for Infectious Disease"/>
            <person name="Wu L."/>
            <person name="Ma J."/>
        </authorList>
    </citation>
    <scope>NUCLEOTIDE SEQUENCE [LARGE SCALE GENOMIC DNA]</scope>
    <source>
        <strain evidence="4">CCM 7855</strain>
    </source>
</reference>
<dbReference type="CDD" id="cd01949">
    <property type="entry name" value="GGDEF"/>
    <property type="match status" value="1"/>
</dbReference>
<sequence length="553" mass="58939">MDAEREREVDDLSSITDRSYGRLVDYPDAVCVHSDGIVVAINTAGVAWAGAAADSEIIGRPITDFVHPDSVSAMLERIAVLAQQGDSSEPSEATMVRVDGTLIDVEATSIRVTWDDRPAYLVILRDVAARVAVRDALRYQEAVVNHVTDAVIAISDDGRIASWNPAAAAIYRRPIIEVIGAPIDDALGVDFDARAIVAAGGTSAQTHRAANGRELAISVAVTAVDDGFVVICSDKTALAQAERYFRTVVDSIAEGIIVVDRSGKVTTANPAAKAITGVDLPVGDGDDATMFLDFEVFDHEGRALAEEGHPICQVMETGIPMAGVVLGVDLPSGRRVWLSTSVRLMDPGSPSTSSAVCSFTDISEQQTIRADLEFAATHDSLTALPNRGSVVSHLGEALAAIPRAGSVAALFIDLDRLKLINDSLGHSAGDRVLQVAARRLKSLVSGSDLVGRVGGDEFVAIVFDRPDRAAIEQLADELHRTLRKPFVVDGELVDIGASIGVALIGERDIRTADDILRDADIAMYAAKTEGRGRTQFYVPGLRERMRIRMRSIG</sequence>
<dbReference type="PROSITE" id="PS50887">
    <property type="entry name" value="GGDEF"/>
    <property type="match status" value="1"/>
</dbReference>
<dbReference type="NCBIfam" id="TIGR00229">
    <property type="entry name" value="sensory_box"/>
    <property type="match status" value="2"/>
</dbReference>
<protein>
    <recommendedName>
        <fullName evidence="5">Diguanylate cyclase</fullName>
    </recommendedName>
</protein>
<comment type="caution">
    <text evidence="3">The sequence shown here is derived from an EMBL/GenBank/DDBJ whole genome shotgun (WGS) entry which is preliminary data.</text>
</comment>
<evidence type="ECO:0000313" key="4">
    <source>
        <dbReference type="Proteomes" id="UP000632454"/>
    </source>
</evidence>
<dbReference type="InterPro" id="IPR035965">
    <property type="entry name" value="PAS-like_dom_sf"/>
</dbReference>
<dbReference type="CDD" id="cd00130">
    <property type="entry name" value="PAS"/>
    <property type="match status" value="2"/>
</dbReference>
<dbReference type="PANTHER" id="PTHR44757:SF2">
    <property type="entry name" value="BIOFILM ARCHITECTURE MAINTENANCE PROTEIN MBAA"/>
    <property type="match status" value="1"/>
</dbReference>
<gene>
    <name evidence="3" type="ORF">GCM10007298_06580</name>
</gene>
<feature type="domain" description="PAS" evidence="1">
    <location>
        <begin position="241"/>
        <end position="277"/>
    </location>
</feature>
<accession>A0ABQ1UBA7</accession>
<evidence type="ECO:0008006" key="5">
    <source>
        <dbReference type="Google" id="ProtNLM"/>
    </source>
</evidence>
<dbReference type="PANTHER" id="PTHR44757">
    <property type="entry name" value="DIGUANYLATE CYCLASE DGCP"/>
    <property type="match status" value="1"/>
</dbReference>
<dbReference type="SUPFAM" id="SSF55073">
    <property type="entry name" value="Nucleotide cyclase"/>
    <property type="match status" value="1"/>
</dbReference>
<dbReference type="EMBL" id="BMCS01000001">
    <property type="protein sequence ID" value="GGF13278.1"/>
    <property type="molecule type" value="Genomic_DNA"/>
</dbReference>
<dbReference type="Gene3D" id="3.30.70.270">
    <property type="match status" value="1"/>
</dbReference>
<dbReference type="InterPro" id="IPR000014">
    <property type="entry name" value="PAS"/>
</dbReference>
<dbReference type="Gene3D" id="3.30.450.20">
    <property type="entry name" value="PAS domain"/>
    <property type="match status" value="3"/>
</dbReference>
<feature type="domain" description="GGDEF" evidence="2">
    <location>
        <begin position="405"/>
        <end position="539"/>
    </location>
</feature>
<dbReference type="Pfam" id="PF13426">
    <property type="entry name" value="PAS_9"/>
    <property type="match status" value="1"/>
</dbReference>
<dbReference type="InterPro" id="IPR052155">
    <property type="entry name" value="Biofilm_reg_signaling"/>
</dbReference>
<dbReference type="RefSeq" id="WP_188486875.1">
    <property type="nucleotide sequence ID" value="NZ_BMCS01000001.1"/>
</dbReference>
<dbReference type="InterPro" id="IPR043128">
    <property type="entry name" value="Rev_trsase/Diguanyl_cyclase"/>
</dbReference>
<evidence type="ECO:0000259" key="1">
    <source>
        <dbReference type="PROSITE" id="PS50112"/>
    </source>
</evidence>
<dbReference type="SMART" id="SM00267">
    <property type="entry name" value="GGDEF"/>
    <property type="match status" value="1"/>
</dbReference>
<dbReference type="InterPro" id="IPR029787">
    <property type="entry name" value="Nucleotide_cyclase"/>
</dbReference>
<organism evidence="3 4">
    <name type="scientific">Williamsia phyllosphaerae</name>
    <dbReference type="NCBI Taxonomy" id="885042"/>
    <lineage>
        <taxon>Bacteria</taxon>
        <taxon>Bacillati</taxon>
        <taxon>Actinomycetota</taxon>
        <taxon>Actinomycetes</taxon>
        <taxon>Mycobacteriales</taxon>
        <taxon>Nocardiaceae</taxon>
        <taxon>Williamsia</taxon>
    </lineage>
</organism>